<evidence type="ECO:0000259" key="1">
    <source>
        <dbReference type="SMART" id="SM00849"/>
    </source>
</evidence>
<dbReference type="EMBL" id="CP155573">
    <property type="protein sequence ID" value="XFO68210.1"/>
    <property type="molecule type" value="Genomic_DNA"/>
</dbReference>
<name>A0ABZ3IRC0_9FIRM</name>
<reference evidence="2" key="1">
    <citation type="submission" date="2024-05" db="EMBL/GenBank/DDBJ databases">
        <title>Isolation and characterization of Sporomusa carbonis sp. nov., a carboxydotrophic hydrogenogen in the genus of Sporomusa isolated from a charcoal burning pile.</title>
        <authorList>
            <person name="Boeer T."/>
            <person name="Rosenbaum F."/>
            <person name="Eysell L."/>
            <person name="Mueller V."/>
            <person name="Daniel R."/>
            <person name="Poehlein A."/>
        </authorList>
    </citation>
    <scope>NUCLEOTIDE SEQUENCE [LARGE SCALE GENOMIC DNA]</scope>
    <source>
        <strain evidence="2">DSM 10669</strain>
    </source>
</reference>
<proteinExistence type="predicted"/>
<dbReference type="GO" id="GO:0004416">
    <property type="term" value="F:hydroxyacylglutathione hydrolase activity"/>
    <property type="evidence" value="ECO:0007669"/>
    <property type="project" value="UniProtKB-EC"/>
</dbReference>
<dbReference type="InterPro" id="IPR036866">
    <property type="entry name" value="RibonucZ/Hydroxyglut_hydro"/>
</dbReference>
<dbReference type="Pfam" id="PF00753">
    <property type="entry name" value="Lactamase_B"/>
    <property type="match status" value="1"/>
</dbReference>
<dbReference type="InterPro" id="IPR050855">
    <property type="entry name" value="NDM-1-like"/>
</dbReference>
<protein>
    <submittedName>
        <fullName evidence="2">Hydroxyacylglutathione hydrolase</fullName>
        <ecNumber evidence="2">3.1.2.6</ecNumber>
    </submittedName>
</protein>
<dbReference type="Proteomes" id="UP000216752">
    <property type="component" value="Chromosome"/>
</dbReference>
<dbReference type="CDD" id="cd16282">
    <property type="entry name" value="metallo-hydrolase-like_MBL-fold"/>
    <property type="match status" value="1"/>
</dbReference>
<feature type="domain" description="Metallo-beta-lactamase" evidence="1">
    <location>
        <begin position="59"/>
        <end position="246"/>
    </location>
</feature>
<accession>A0ABZ3IRC0</accession>
<dbReference type="Gene3D" id="3.60.15.10">
    <property type="entry name" value="Ribonuclease Z/Hydroxyacylglutathione hydrolase-like"/>
    <property type="match status" value="1"/>
</dbReference>
<dbReference type="SMART" id="SM00849">
    <property type="entry name" value="Lactamase_B"/>
    <property type="match status" value="1"/>
</dbReference>
<keyword evidence="3" id="KW-1185">Reference proteome</keyword>
<dbReference type="PANTHER" id="PTHR42951">
    <property type="entry name" value="METALLO-BETA-LACTAMASE DOMAIN-CONTAINING"/>
    <property type="match status" value="1"/>
</dbReference>
<sequence length="311" mass="34694">MVTEILRSRICRRSILAIVLIGVSLLTQIAFAQNGLTKIADNVYCYVDTKPMIPQNSFAANTGVIIGQDGIVVVDTLTSAKEAQRLINDIRAISDKPIKYVVTTHCHPDHVLGSSEFVKLGATIISHEIDKNNLKKAGPTMLRYVQNSWGLTEKDMEGTTIAYPTLTFNEQMEIDLGDQTIKLIYPGPSHTDGSILVYLPGKKILFTGDILFTGYHPYIADGNIPSWLTVLDYIQKMDVDQIIPGHGPISGKKDIADMKQYLSIFDKNAKKLCAKSTDIEYIFSELKKVLPQRDSEMMIKGNLRIKYLNNK</sequence>
<organism evidence="2 3">
    <name type="scientific">Sporomusa silvacetica DSM 10669</name>
    <dbReference type="NCBI Taxonomy" id="1123289"/>
    <lineage>
        <taxon>Bacteria</taxon>
        <taxon>Bacillati</taxon>
        <taxon>Bacillota</taxon>
        <taxon>Negativicutes</taxon>
        <taxon>Selenomonadales</taxon>
        <taxon>Sporomusaceae</taxon>
        <taxon>Sporomusa</taxon>
    </lineage>
</organism>
<dbReference type="SUPFAM" id="SSF56281">
    <property type="entry name" value="Metallo-hydrolase/oxidoreductase"/>
    <property type="match status" value="1"/>
</dbReference>
<dbReference type="EC" id="3.1.2.6" evidence="2"/>
<keyword evidence="2" id="KW-0378">Hydrolase</keyword>
<evidence type="ECO:0000313" key="3">
    <source>
        <dbReference type="Proteomes" id="UP000216752"/>
    </source>
</evidence>
<dbReference type="InterPro" id="IPR001279">
    <property type="entry name" value="Metallo-B-lactamas"/>
</dbReference>
<dbReference type="PANTHER" id="PTHR42951:SF4">
    <property type="entry name" value="ACYL-COENZYME A THIOESTERASE MBLAC2"/>
    <property type="match status" value="1"/>
</dbReference>
<dbReference type="RefSeq" id="WP_094604002.1">
    <property type="nucleotide sequence ID" value="NZ_CP155573.1"/>
</dbReference>
<gene>
    <name evidence="2" type="primary">gloB_1</name>
    <name evidence="2" type="ORF">SPSIL_044300</name>
</gene>
<evidence type="ECO:0000313" key="2">
    <source>
        <dbReference type="EMBL" id="XFO68210.1"/>
    </source>
</evidence>